<dbReference type="RefSeq" id="WP_257497731.1">
    <property type="nucleotide sequence ID" value="NZ_JANKBI010000006.1"/>
</dbReference>
<dbReference type="PROSITE" id="PS50885">
    <property type="entry name" value="HAMP"/>
    <property type="match status" value="1"/>
</dbReference>
<dbReference type="PANTHER" id="PTHR34220">
    <property type="entry name" value="SENSOR HISTIDINE KINASE YPDA"/>
    <property type="match status" value="1"/>
</dbReference>
<evidence type="ECO:0000256" key="1">
    <source>
        <dbReference type="ARBA" id="ARBA00004651"/>
    </source>
</evidence>
<evidence type="ECO:0000256" key="5">
    <source>
        <dbReference type="ARBA" id="ARBA00022692"/>
    </source>
</evidence>
<evidence type="ECO:0000313" key="14">
    <source>
        <dbReference type="EMBL" id="PWJ74760.1"/>
    </source>
</evidence>
<gene>
    <name evidence="14" type="ORF">C7383_108190</name>
</gene>
<feature type="transmembrane region" description="Helical" evidence="12">
    <location>
        <begin position="285"/>
        <end position="308"/>
    </location>
</feature>
<keyword evidence="9 12" id="KW-1133">Transmembrane helix</keyword>
<dbReference type="SUPFAM" id="SSF55874">
    <property type="entry name" value="ATPase domain of HSP90 chaperone/DNA topoisomerase II/histidine kinase"/>
    <property type="match status" value="1"/>
</dbReference>
<sequence length="596" mass="67874">MKKKEHKYFNQLFFTYSASFLLFLTLLFAAVLTFIYKEQYARNVEVHRQLVSQIQSQLDSSLEGMDRIINGLIFNKSFMDVMSDSQAASSTPVYDSQVLNYFLTMDVPDLSTYRIIAFNEDVYYTLTKSDENPSYIRDAISAYPWAELVRIADGEKVIIPVHPDDFSEHGAPVYSVARQITDGKNDYGIIEVQNEYSEIFSICRLDNVSADIMLFAPDSTQIYPSLSDGGSHSPEFYQNIYGTVSRQQQPDGSFRQNGAQISYVTSSYSGWTAILHCPTLAVVPYGLQMILFSLLIFLFLIATVLLMFRVLTRRMVAPLNDLNLALKEVSLDNLSLELPQQYNIEEIEDINQSFQKMFGHLKNAINISIQSKTNEERANYLALQSQMNPHTIYNTISMIEGVTYMNGDLEASELCIRFSKMLRYISDYTKDTYSIQDEVSHLQNYAFLIQKRYDGRLDIHISAQEDLLGEAIPKFTLQPLVENCIKHGLRSSNPHFVVKMSVSGSDKEWKILVTDNGSGFTKESTAKIEEQLKNCDDGLKNHKDIINRKIGNLAISNIYMRCRILYGDRFRFAFGSTPGGQGAFVELTVRRENGND</sequence>
<keyword evidence="2" id="KW-1003">Cell membrane</keyword>
<evidence type="ECO:0000256" key="9">
    <source>
        <dbReference type="ARBA" id="ARBA00022989"/>
    </source>
</evidence>
<keyword evidence="6" id="KW-0547">Nucleotide-binding</keyword>
<dbReference type="InterPro" id="IPR010559">
    <property type="entry name" value="Sig_transdc_His_kin_internal"/>
</dbReference>
<dbReference type="EMBL" id="QGGY01000008">
    <property type="protein sequence ID" value="PWJ74760.1"/>
    <property type="molecule type" value="Genomic_DNA"/>
</dbReference>
<dbReference type="Gene3D" id="6.10.340.10">
    <property type="match status" value="1"/>
</dbReference>
<keyword evidence="10" id="KW-0902">Two-component regulatory system</keyword>
<evidence type="ECO:0000256" key="3">
    <source>
        <dbReference type="ARBA" id="ARBA00022553"/>
    </source>
</evidence>
<dbReference type="InterPro" id="IPR003660">
    <property type="entry name" value="HAMP_dom"/>
</dbReference>
<keyword evidence="7" id="KW-0418">Kinase</keyword>
<keyword evidence="15" id="KW-1185">Reference proteome</keyword>
<dbReference type="PANTHER" id="PTHR34220:SF11">
    <property type="entry name" value="SENSOR PROTEIN KINASE HPTS"/>
    <property type="match status" value="1"/>
</dbReference>
<accession>A0AB73T3E2</accession>
<keyword evidence="8" id="KW-0067">ATP-binding</keyword>
<dbReference type="SMART" id="SM00304">
    <property type="entry name" value="HAMP"/>
    <property type="match status" value="1"/>
</dbReference>
<proteinExistence type="predicted"/>
<dbReference type="InterPro" id="IPR050640">
    <property type="entry name" value="Bact_2-comp_sensor_kinase"/>
</dbReference>
<organism evidence="14 15">
    <name type="scientific">Murimonas intestini</name>
    <dbReference type="NCBI Taxonomy" id="1337051"/>
    <lineage>
        <taxon>Bacteria</taxon>
        <taxon>Bacillati</taxon>
        <taxon>Bacillota</taxon>
        <taxon>Clostridia</taxon>
        <taxon>Lachnospirales</taxon>
        <taxon>Lachnospiraceae</taxon>
        <taxon>Murimonas</taxon>
    </lineage>
</organism>
<evidence type="ECO:0000256" key="11">
    <source>
        <dbReference type="ARBA" id="ARBA00023136"/>
    </source>
</evidence>
<evidence type="ECO:0000256" key="8">
    <source>
        <dbReference type="ARBA" id="ARBA00022840"/>
    </source>
</evidence>
<dbReference type="InterPro" id="IPR036890">
    <property type="entry name" value="HATPase_C_sf"/>
</dbReference>
<feature type="transmembrane region" description="Helical" evidence="12">
    <location>
        <begin position="12"/>
        <end position="36"/>
    </location>
</feature>
<name>A0AB73T3E2_9FIRM</name>
<evidence type="ECO:0000256" key="6">
    <source>
        <dbReference type="ARBA" id="ARBA00022741"/>
    </source>
</evidence>
<comment type="caution">
    <text evidence="14">The sequence shown here is derived from an EMBL/GenBank/DDBJ whole genome shotgun (WGS) entry which is preliminary data.</text>
</comment>
<dbReference type="GO" id="GO:0005886">
    <property type="term" value="C:plasma membrane"/>
    <property type="evidence" value="ECO:0007669"/>
    <property type="project" value="UniProtKB-SubCell"/>
</dbReference>
<evidence type="ECO:0000259" key="13">
    <source>
        <dbReference type="PROSITE" id="PS50885"/>
    </source>
</evidence>
<evidence type="ECO:0000256" key="7">
    <source>
        <dbReference type="ARBA" id="ARBA00022777"/>
    </source>
</evidence>
<evidence type="ECO:0000256" key="12">
    <source>
        <dbReference type="SAM" id="Phobius"/>
    </source>
</evidence>
<keyword evidence="5 12" id="KW-0812">Transmembrane</keyword>
<dbReference type="Proteomes" id="UP000245412">
    <property type="component" value="Unassembled WGS sequence"/>
</dbReference>
<keyword evidence="4" id="KW-0808">Transferase</keyword>
<dbReference type="AlphaFoldDB" id="A0AB73T3E2"/>
<evidence type="ECO:0000313" key="15">
    <source>
        <dbReference type="Proteomes" id="UP000245412"/>
    </source>
</evidence>
<keyword evidence="3" id="KW-0597">Phosphoprotein</keyword>
<evidence type="ECO:0000256" key="10">
    <source>
        <dbReference type="ARBA" id="ARBA00023012"/>
    </source>
</evidence>
<feature type="domain" description="HAMP" evidence="13">
    <location>
        <begin position="313"/>
        <end position="366"/>
    </location>
</feature>
<keyword evidence="11 12" id="KW-0472">Membrane</keyword>
<evidence type="ECO:0000256" key="2">
    <source>
        <dbReference type="ARBA" id="ARBA00022475"/>
    </source>
</evidence>
<protein>
    <submittedName>
        <fullName evidence="14">HAMP domain-containing protein</fullName>
    </submittedName>
</protein>
<dbReference type="Gene3D" id="3.30.565.10">
    <property type="entry name" value="Histidine kinase-like ATPase, C-terminal domain"/>
    <property type="match status" value="1"/>
</dbReference>
<dbReference type="GO" id="GO:0000155">
    <property type="term" value="F:phosphorelay sensor kinase activity"/>
    <property type="evidence" value="ECO:0007669"/>
    <property type="project" value="InterPro"/>
</dbReference>
<reference evidence="14 15" key="1">
    <citation type="submission" date="2018-05" db="EMBL/GenBank/DDBJ databases">
        <authorList>
            <person name="Goeker M."/>
            <person name="Huntemann M."/>
            <person name="Clum A."/>
            <person name="Pillay M."/>
            <person name="Palaniappan K."/>
            <person name="Varghese N."/>
            <person name="Mikhailova N."/>
            <person name="Stamatis D."/>
            <person name="Reddy T."/>
            <person name="Daum C."/>
            <person name="Shapiro N."/>
            <person name="Ivanova N."/>
            <person name="Kyrpides N."/>
            <person name="Woyke T."/>
        </authorList>
    </citation>
    <scope>NUCLEOTIDE SEQUENCE [LARGE SCALE GENOMIC DNA]</scope>
    <source>
        <strain evidence="14 15">DSM 26524</strain>
    </source>
</reference>
<dbReference type="GO" id="GO:0005524">
    <property type="term" value="F:ATP binding"/>
    <property type="evidence" value="ECO:0007669"/>
    <property type="project" value="UniProtKB-KW"/>
</dbReference>
<dbReference type="Pfam" id="PF06580">
    <property type="entry name" value="His_kinase"/>
    <property type="match status" value="1"/>
</dbReference>
<evidence type="ECO:0000256" key="4">
    <source>
        <dbReference type="ARBA" id="ARBA00022679"/>
    </source>
</evidence>
<comment type="subcellular location">
    <subcellularLocation>
        <location evidence="1">Cell membrane</location>
        <topology evidence="1">Multi-pass membrane protein</topology>
    </subcellularLocation>
</comment>